<dbReference type="InterPro" id="IPR008011">
    <property type="entry name" value="Complex1_LYR_dom"/>
</dbReference>
<gene>
    <name evidence="3" type="ORF">HDK90DRAFT_480437</name>
</gene>
<dbReference type="Pfam" id="PF05347">
    <property type="entry name" value="Complex1_LYR"/>
    <property type="match status" value="1"/>
</dbReference>
<name>A0ABR1YWV5_9PEZI</name>
<organism evidence="3 4">
    <name type="scientific">Phyllosticta capitalensis</name>
    <dbReference type="NCBI Taxonomy" id="121624"/>
    <lineage>
        <taxon>Eukaryota</taxon>
        <taxon>Fungi</taxon>
        <taxon>Dikarya</taxon>
        <taxon>Ascomycota</taxon>
        <taxon>Pezizomycotina</taxon>
        <taxon>Dothideomycetes</taxon>
        <taxon>Dothideomycetes incertae sedis</taxon>
        <taxon>Botryosphaeriales</taxon>
        <taxon>Phyllostictaceae</taxon>
        <taxon>Phyllosticta</taxon>
    </lineage>
</organism>
<protein>
    <recommendedName>
        <fullName evidence="2">Complex 1 LYR protein domain-containing protein</fullName>
    </recommendedName>
</protein>
<feature type="region of interest" description="Disordered" evidence="1">
    <location>
        <begin position="93"/>
        <end position="125"/>
    </location>
</feature>
<comment type="caution">
    <text evidence="3">The sequence shown here is derived from an EMBL/GenBank/DDBJ whole genome shotgun (WGS) entry which is preliminary data.</text>
</comment>
<dbReference type="EMBL" id="JBBWRZ010000003">
    <property type="protein sequence ID" value="KAK8240688.1"/>
    <property type="molecule type" value="Genomic_DNA"/>
</dbReference>
<feature type="compositionally biased region" description="Basic residues" evidence="1">
    <location>
        <begin position="99"/>
        <end position="110"/>
    </location>
</feature>
<sequence>MPKFLVPRNTGTHRVAAIALYRALLTSCGTVPIAAEERQPLRNVVRNKFRRNKLVHSSRLLTLAFNSGYDTLDLFDRATEGDLSSTQNISELLSQTPPHLKRPPPRPRLPKKIEGRPFSECPPPEQQLLETRPYVTIPGERKVPKLRVNNGIPFLMYSKPQPLSLGRILRWKNDKTQKRMDWTQAVEHEMLPEAQQEDDWDDMLEAVFGIGDSDNPDAHDAEIEGEDVDANRWTSEANALRHSMSIEHIQQKTNRTRTARLMQGIIDREEVLAQKEKAERKSFKTMNRQLKAKRFGKLIEDDQF</sequence>
<feature type="domain" description="Complex 1 LYR protein" evidence="2">
    <location>
        <begin position="17"/>
        <end position="73"/>
    </location>
</feature>
<reference evidence="3 4" key="1">
    <citation type="submission" date="2024-04" db="EMBL/GenBank/DDBJ databases">
        <title>Phyllosticta paracitricarpa is synonymous to the EU quarantine fungus P. citricarpa based on phylogenomic analyses.</title>
        <authorList>
            <consortium name="Lawrence Berkeley National Laboratory"/>
            <person name="Van Ingen-Buijs V.A."/>
            <person name="Van Westerhoven A.C."/>
            <person name="Haridas S."/>
            <person name="Skiadas P."/>
            <person name="Martin F."/>
            <person name="Groenewald J.Z."/>
            <person name="Crous P.W."/>
            <person name="Seidl M.F."/>
        </authorList>
    </citation>
    <scope>NUCLEOTIDE SEQUENCE [LARGE SCALE GENOMIC DNA]</scope>
    <source>
        <strain evidence="3 4">CBS 123374</strain>
    </source>
</reference>
<evidence type="ECO:0000313" key="4">
    <source>
        <dbReference type="Proteomes" id="UP001492380"/>
    </source>
</evidence>
<evidence type="ECO:0000256" key="1">
    <source>
        <dbReference type="SAM" id="MobiDB-lite"/>
    </source>
</evidence>
<accession>A0ABR1YWV5</accession>
<evidence type="ECO:0000313" key="3">
    <source>
        <dbReference type="EMBL" id="KAK8240688.1"/>
    </source>
</evidence>
<dbReference type="CDD" id="cd20273">
    <property type="entry name" value="Complex1_LYR_unchar"/>
    <property type="match status" value="1"/>
</dbReference>
<dbReference type="Proteomes" id="UP001492380">
    <property type="component" value="Unassembled WGS sequence"/>
</dbReference>
<dbReference type="InterPro" id="IPR046896">
    <property type="entry name" value="Cup1-like_N"/>
</dbReference>
<proteinExistence type="predicted"/>
<keyword evidence="4" id="KW-1185">Reference proteome</keyword>
<evidence type="ECO:0000259" key="2">
    <source>
        <dbReference type="Pfam" id="PF05347"/>
    </source>
</evidence>